<evidence type="ECO:0000313" key="2">
    <source>
        <dbReference type="EMBL" id="PYE54955.1"/>
    </source>
</evidence>
<evidence type="ECO:0000256" key="1">
    <source>
        <dbReference type="SAM" id="MobiDB-lite"/>
    </source>
</evidence>
<dbReference type="RefSeq" id="WP_110886061.1">
    <property type="nucleotide sequence ID" value="NZ_QJSX01000004.1"/>
</dbReference>
<protein>
    <submittedName>
        <fullName evidence="2">Uncharacterized protein</fullName>
    </submittedName>
</protein>
<feature type="region of interest" description="Disordered" evidence="1">
    <location>
        <begin position="1"/>
        <end position="80"/>
    </location>
</feature>
<organism evidence="2 3">
    <name type="scientific">Deinococcus yavapaiensis KR-236</name>
    <dbReference type="NCBI Taxonomy" id="694435"/>
    <lineage>
        <taxon>Bacteria</taxon>
        <taxon>Thermotogati</taxon>
        <taxon>Deinococcota</taxon>
        <taxon>Deinococci</taxon>
        <taxon>Deinococcales</taxon>
        <taxon>Deinococcaceae</taxon>
        <taxon>Deinococcus</taxon>
    </lineage>
</organism>
<accession>A0A318S8U2</accession>
<reference evidence="2 3" key="1">
    <citation type="submission" date="2018-06" db="EMBL/GenBank/DDBJ databases">
        <title>Genomic Encyclopedia of Type Strains, Phase IV (KMG-IV): sequencing the most valuable type-strain genomes for metagenomic binning, comparative biology and taxonomic classification.</title>
        <authorList>
            <person name="Goeker M."/>
        </authorList>
    </citation>
    <scope>NUCLEOTIDE SEQUENCE [LARGE SCALE GENOMIC DNA]</scope>
    <source>
        <strain evidence="2 3">DSM 18048</strain>
    </source>
</reference>
<dbReference type="EMBL" id="QJSX01000004">
    <property type="protein sequence ID" value="PYE54955.1"/>
    <property type="molecule type" value="Genomic_DNA"/>
</dbReference>
<comment type="caution">
    <text evidence="2">The sequence shown here is derived from an EMBL/GenBank/DDBJ whole genome shotgun (WGS) entry which is preliminary data.</text>
</comment>
<name>A0A318S8U2_9DEIO</name>
<dbReference type="AlphaFoldDB" id="A0A318S8U2"/>
<feature type="compositionally biased region" description="Basic and acidic residues" evidence="1">
    <location>
        <begin position="22"/>
        <end position="40"/>
    </location>
</feature>
<dbReference type="Proteomes" id="UP000248326">
    <property type="component" value="Unassembled WGS sequence"/>
</dbReference>
<proteinExistence type="predicted"/>
<keyword evidence="3" id="KW-1185">Reference proteome</keyword>
<evidence type="ECO:0000313" key="3">
    <source>
        <dbReference type="Proteomes" id="UP000248326"/>
    </source>
</evidence>
<feature type="compositionally biased region" description="Basic and acidic residues" evidence="1">
    <location>
        <begin position="1"/>
        <end position="14"/>
    </location>
</feature>
<sequence length="80" mass="9054">MADQYDKPRSESHRSGFSGRNNEVEKQMDSEVHQLRKQDEQNGGTIPEESGNDFTFPDEDQNLGRKTGNDLPGEKASNRD</sequence>
<dbReference type="OrthoDB" id="72248at2"/>
<gene>
    <name evidence="2" type="ORF">DES52_104229</name>
</gene>